<dbReference type="InterPro" id="IPR036249">
    <property type="entry name" value="Thioredoxin-like_sf"/>
</dbReference>
<dbReference type="SUPFAM" id="SSF52833">
    <property type="entry name" value="Thioredoxin-like"/>
    <property type="match status" value="1"/>
</dbReference>
<feature type="active site" description="Cysteine sulfenic acid (-SOH) intermediate" evidence="8">
    <location>
        <position position="73"/>
    </location>
</feature>
<dbReference type="EC" id="1.11.1.24" evidence="9"/>
<accession>A0A2T7NZ99</accession>
<evidence type="ECO:0000313" key="11">
    <source>
        <dbReference type="EMBL" id="PVD26499.1"/>
    </source>
</evidence>
<dbReference type="AlphaFoldDB" id="A0A2T7NZ99"/>
<evidence type="ECO:0000256" key="7">
    <source>
        <dbReference type="ARBA" id="ARBA00049091"/>
    </source>
</evidence>
<evidence type="ECO:0000256" key="2">
    <source>
        <dbReference type="ARBA" id="ARBA00010505"/>
    </source>
</evidence>
<evidence type="ECO:0000256" key="8">
    <source>
        <dbReference type="PIRSR" id="PIRSR637944-1"/>
    </source>
</evidence>
<dbReference type="GO" id="GO:0034599">
    <property type="term" value="P:cellular response to oxidative stress"/>
    <property type="evidence" value="ECO:0007669"/>
    <property type="project" value="InterPro"/>
</dbReference>
<keyword evidence="12" id="KW-1185">Reference proteome</keyword>
<dbReference type="EMBL" id="PZQS01000008">
    <property type="protein sequence ID" value="PVD26499.1"/>
    <property type="molecule type" value="Genomic_DNA"/>
</dbReference>
<proteinExistence type="inferred from homology"/>
<dbReference type="OMA" id="ACLLCIK"/>
<keyword evidence="5 9" id="KW-0560">Oxidoreductase</keyword>
<protein>
    <recommendedName>
        <fullName evidence="9">Peroxiredoxin-5</fullName>
        <ecNumber evidence="9">1.11.1.24</ecNumber>
    </recommendedName>
</protein>
<evidence type="ECO:0000259" key="10">
    <source>
        <dbReference type="PROSITE" id="PS51352"/>
    </source>
</evidence>
<dbReference type="GO" id="GO:0005777">
    <property type="term" value="C:peroxisome"/>
    <property type="evidence" value="ECO:0007669"/>
    <property type="project" value="TreeGrafter"/>
</dbReference>
<dbReference type="OrthoDB" id="1882547at2759"/>
<comment type="catalytic activity">
    <reaction evidence="7 9">
        <text>a hydroperoxide + [thioredoxin]-dithiol = an alcohol + [thioredoxin]-disulfide + H2O</text>
        <dbReference type="Rhea" id="RHEA:62620"/>
        <dbReference type="Rhea" id="RHEA-COMP:10698"/>
        <dbReference type="Rhea" id="RHEA-COMP:10700"/>
        <dbReference type="ChEBI" id="CHEBI:15377"/>
        <dbReference type="ChEBI" id="CHEBI:29950"/>
        <dbReference type="ChEBI" id="CHEBI:30879"/>
        <dbReference type="ChEBI" id="CHEBI:35924"/>
        <dbReference type="ChEBI" id="CHEBI:50058"/>
        <dbReference type="EC" id="1.11.1.24"/>
    </reaction>
</comment>
<evidence type="ECO:0000256" key="6">
    <source>
        <dbReference type="ARBA" id="ARBA00023284"/>
    </source>
</evidence>
<dbReference type="CDD" id="cd03013">
    <property type="entry name" value="PRX5_like"/>
    <property type="match status" value="1"/>
</dbReference>
<dbReference type="PANTHER" id="PTHR10430:SF16">
    <property type="entry name" value="PEROXIREDOXIN-5, MITOCHONDRIAL"/>
    <property type="match status" value="1"/>
</dbReference>
<dbReference type="InterPro" id="IPR037944">
    <property type="entry name" value="PRX5-like"/>
</dbReference>
<dbReference type="Proteomes" id="UP000245119">
    <property type="component" value="Linkage Group LG8"/>
</dbReference>
<keyword evidence="6 9" id="KW-0676">Redox-active center</keyword>
<dbReference type="GO" id="GO:0005739">
    <property type="term" value="C:mitochondrion"/>
    <property type="evidence" value="ECO:0007669"/>
    <property type="project" value="TreeGrafter"/>
</dbReference>
<evidence type="ECO:0000256" key="9">
    <source>
        <dbReference type="RuleBase" id="RU366011"/>
    </source>
</evidence>
<dbReference type="Pfam" id="PF08534">
    <property type="entry name" value="Redoxin"/>
    <property type="match status" value="1"/>
</dbReference>
<name>A0A2T7NZ99_POMCA</name>
<gene>
    <name evidence="11" type="ORF">C0Q70_14176</name>
</gene>
<dbReference type="FunFam" id="3.40.30.10:FF:000020">
    <property type="entry name" value="Peroxiredoxin"/>
    <property type="match status" value="1"/>
</dbReference>
<evidence type="ECO:0000313" key="12">
    <source>
        <dbReference type="Proteomes" id="UP000245119"/>
    </source>
</evidence>
<comment type="similarity">
    <text evidence="2 9">Belongs to the peroxiredoxin family. Prx5 subfamily.</text>
</comment>
<dbReference type="Gene3D" id="3.40.30.10">
    <property type="entry name" value="Glutaredoxin"/>
    <property type="match status" value="1"/>
</dbReference>
<dbReference type="GO" id="GO:0008379">
    <property type="term" value="F:thioredoxin peroxidase activity"/>
    <property type="evidence" value="ECO:0007669"/>
    <property type="project" value="InterPro"/>
</dbReference>
<evidence type="ECO:0000256" key="5">
    <source>
        <dbReference type="ARBA" id="ARBA00023002"/>
    </source>
</evidence>
<feature type="domain" description="Thioredoxin" evidence="10">
    <location>
        <begin position="29"/>
        <end position="160"/>
    </location>
</feature>
<evidence type="ECO:0000256" key="4">
    <source>
        <dbReference type="ARBA" id="ARBA00022862"/>
    </source>
</evidence>
<sequence>MAAVTACQLATKLIVRRCTPLYVTAKRCIKVGDPLPDIVLYEGSPNNAVKASELYKGKRGIIFAVLGAFNPGCTNAHIPDYLELYHKFKEEGYLISCVSVNDPFVMAAWGKATGAEGKIRMLADPQAKFTKAMGMELDCTKLLGNFRSQKYSLVIDDSIIQSINVDPDHTGLACLLCITTMKNVNSIGGKT</sequence>
<dbReference type="InterPro" id="IPR013740">
    <property type="entry name" value="Redoxin"/>
</dbReference>
<evidence type="ECO:0000256" key="3">
    <source>
        <dbReference type="ARBA" id="ARBA00022559"/>
    </source>
</evidence>
<dbReference type="PANTHER" id="PTHR10430">
    <property type="entry name" value="PEROXIREDOXIN"/>
    <property type="match status" value="1"/>
</dbReference>
<dbReference type="STRING" id="400727.A0A2T7NZ99"/>
<dbReference type="GO" id="GO:0045454">
    <property type="term" value="P:cell redox homeostasis"/>
    <property type="evidence" value="ECO:0007669"/>
    <property type="project" value="TreeGrafter"/>
</dbReference>
<reference evidence="11 12" key="1">
    <citation type="submission" date="2018-04" db="EMBL/GenBank/DDBJ databases">
        <title>The genome of golden apple snail Pomacea canaliculata provides insight into stress tolerance and invasive adaptation.</title>
        <authorList>
            <person name="Liu C."/>
            <person name="Liu B."/>
            <person name="Ren Y."/>
            <person name="Zhang Y."/>
            <person name="Wang H."/>
            <person name="Li S."/>
            <person name="Jiang F."/>
            <person name="Yin L."/>
            <person name="Zhang G."/>
            <person name="Qian W."/>
            <person name="Fan W."/>
        </authorList>
    </citation>
    <scope>NUCLEOTIDE SEQUENCE [LARGE SCALE GENOMIC DNA]</scope>
    <source>
        <strain evidence="11">SZHN2017</strain>
        <tissue evidence="11">Muscle</tissue>
    </source>
</reference>
<dbReference type="GO" id="GO:0042744">
    <property type="term" value="P:hydrogen peroxide catabolic process"/>
    <property type="evidence" value="ECO:0007669"/>
    <property type="project" value="TreeGrafter"/>
</dbReference>
<comment type="caution">
    <text evidence="11">The sequence shown here is derived from an EMBL/GenBank/DDBJ whole genome shotgun (WGS) entry which is preliminary data.</text>
</comment>
<comment type="function">
    <text evidence="1">Thiol-specific peroxidase that catalyzes the reduction of hydrogen peroxide and organic hydroperoxides to water and alcohols, respectively. Plays a role in cell protection against oxidative stress by detoxifying peroxides and as sensor of hydrogen peroxide-mediated signaling events.</text>
</comment>
<dbReference type="InterPro" id="IPR013766">
    <property type="entry name" value="Thioredoxin_domain"/>
</dbReference>
<keyword evidence="3 9" id="KW-0575">Peroxidase</keyword>
<organism evidence="11 12">
    <name type="scientific">Pomacea canaliculata</name>
    <name type="common">Golden apple snail</name>
    <dbReference type="NCBI Taxonomy" id="400727"/>
    <lineage>
        <taxon>Eukaryota</taxon>
        <taxon>Metazoa</taxon>
        <taxon>Spiralia</taxon>
        <taxon>Lophotrochozoa</taxon>
        <taxon>Mollusca</taxon>
        <taxon>Gastropoda</taxon>
        <taxon>Caenogastropoda</taxon>
        <taxon>Architaenioglossa</taxon>
        <taxon>Ampullarioidea</taxon>
        <taxon>Ampullariidae</taxon>
        <taxon>Pomacea</taxon>
    </lineage>
</organism>
<evidence type="ECO:0000256" key="1">
    <source>
        <dbReference type="ARBA" id="ARBA00003330"/>
    </source>
</evidence>
<dbReference type="PROSITE" id="PS51352">
    <property type="entry name" value="THIOREDOXIN_2"/>
    <property type="match status" value="1"/>
</dbReference>
<keyword evidence="4 9" id="KW-0049">Antioxidant</keyword>